<evidence type="ECO:0000313" key="8">
    <source>
        <dbReference type="EMBL" id="CAK9089671.1"/>
    </source>
</evidence>
<feature type="transmembrane region" description="Helical" evidence="7">
    <location>
        <begin position="196"/>
        <end position="217"/>
    </location>
</feature>
<protein>
    <submittedName>
        <fullName evidence="8">L-lactate permease</fullName>
    </submittedName>
</protein>
<evidence type="ECO:0000256" key="6">
    <source>
        <dbReference type="ARBA" id="ARBA00023136"/>
    </source>
</evidence>
<reference evidence="8 9" key="1">
    <citation type="submission" date="2024-02" db="EMBL/GenBank/DDBJ databases">
        <authorList>
            <person name="Chen Y."/>
            <person name="Shah S."/>
            <person name="Dougan E. K."/>
            <person name="Thang M."/>
            <person name="Chan C."/>
        </authorList>
    </citation>
    <scope>NUCLEOTIDE SEQUENCE [LARGE SCALE GENOMIC DNA]</scope>
</reference>
<organism evidence="8 9">
    <name type="scientific">Durusdinium trenchii</name>
    <dbReference type="NCBI Taxonomy" id="1381693"/>
    <lineage>
        <taxon>Eukaryota</taxon>
        <taxon>Sar</taxon>
        <taxon>Alveolata</taxon>
        <taxon>Dinophyceae</taxon>
        <taxon>Suessiales</taxon>
        <taxon>Symbiodiniaceae</taxon>
        <taxon>Durusdinium</taxon>
    </lineage>
</organism>
<sequence length="723" mass="78244">MARMGPWGFADALVLLSPIAFLVAMVLKPKPMATAKSLWLAAILLFVLKLWYLGASPLEACACFIKGCLQALTPCSIVAGAIFLFDCMESSQCLAWMKVQLRLVTNSHPIAEVMLIGFCFAFVVEGASGFGTPAALAAPMLYSMGHPKMECVICLLCFNTCMTIFGAVGTPVWFGIGEVVPDYAEADLLQVGFNAAIALGAAAVAVVPGVVYIIVPWDEVRPSLLFIYMSTLSCVLPLIGLSFVNYEFPTLAAGIVGLCVTTVLTVCGIGLGPHNRNQEDLEDPELGPENVIPQTEQDQKDIHNVEMESMGVEKLEKIPSEKLLENPLANADSKIFDADQWDLMITGKAPTVAMAVEEGQLNTTDSKRTMNGRDAPARDRSNKSVKSFKSVRSVKSVKQMAVNHEVEVCGKTLKKFHKARHMSILPKKIADLLNHDSENSEEPRKRKHKVDIHDGDAEHFAEFRLFDAIFRTMPLWLTVLLLILTRIEPIGLKGALRIKEPKIVDGDLGTLGHLSISPVGRFALSGILGTSIGWTYELLYIPFILPFVVAGCAPLMVFRRELEESPMQILKSVMTRIKGPAIALSGALVLVELLRTSDALKDAPAVIIGTRLSETLSHGFMALSFPLGALGSFFSGSTTVSCLTFTQVQKVAAEKLNLSSHALIALQLCGASSGNAFCLSNIIAATAVIGLHVPEGMIVKRVLKPVFAQFVVCTLVLLPFIYA</sequence>
<comment type="caution">
    <text evidence="8">The sequence shown here is derived from an EMBL/GenBank/DDBJ whole genome shotgun (WGS) entry which is preliminary data.</text>
</comment>
<feature type="transmembrane region" description="Helical" evidence="7">
    <location>
        <begin position="113"/>
        <end position="139"/>
    </location>
</feature>
<feature type="transmembrane region" description="Helical" evidence="7">
    <location>
        <begin position="224"/>
        <end position="244"/>
    </location>
</feature>
<evidence type="ECO:0000256" key="7">
    <source>
        <dbReference type="SAM" id="Phobius"/>
    </source>
</evidence>
<keyword evidence="2" id="KW-0813">Transport</keyword>
<feature type="transmembrane region" description="Helical" evidence="7">
    <location>
        <begin position="250"/>
        <end position="271"/>
    </location>
</feature>
<dbReference type="Pfam" id="PF02652">
    <property type="entry name" value="Lactate_perm"/>
    <property type="match status" value="2"/>
</dbReference>
<evidence type="ECO:0000256" key="1">
    <source>
        <dbReference type="ARBA" id="ARBA00004651"/>
    </source>
</evidence>
<name>A0ABP0QN74_9DINO</name>
<keyword evidence="6 7" id="KW-0472">Membrane</keyword>
<dbReference type="PANTHER" id="PTHR30003">
    <property type="entry name" value="L-LACTATE PERMEASE"/>
    <property type="match status" value="1"/>
</dbReference>
<feature type="transmembrane region" description="Helical" evidence="7">
    <location>
        <begin position="64"/>
        <end position="85"/>
    </location>
</feature>
<dbReference type="EMBL" id="CAXAMM010039873">
    <property type="protein sequence ID" value="CAK9089671.1"/>
    <property type="molecule type" value="Genomic_DNA"/>
</dbReference>
<evidence type="ECO:0000256" key="2">
    <source>
        <dbReference type="ARBA" id="ARBA00022448"/>
    </source>
</evidence>
<feature type="transmembrane region" description="Helical" evidence="7">
    <location>
        <begin position="538"/>
        <end position="558"/>
    </location>
</feature>
<keyword evidence="4 7" id="KW-0812">Transmembrane</keyword>
<evidence type="ECO:0000256" key="3">
    <source>
        <dbReference type="ARBA" id="ARBA00022475"/>
    </source>
</evidence>
<gene>
    <name evidence="8" type="ORF">SCF082_LOCUS42303</name>
</gene>
<keyword evidence="5 7" id="KW-1133">Transmembrane helix</keyword>
<proteinExistence type="predicted"/>
<feature type="transmembrane region" description="Helical" evidence="7">
    <location>
        <begin position="664"/>
        <end position="690"/>
    </location>
</feature>
<feature type="transmembrane region" description="Helical" evidence="7">
    <location>
        <begin position="151"/>
        <end position="176"/>
    </location>
</feature>
<keyword evidence="3" id="KW-1003">Cell membrane</keyword>
<keyword evidence="9" id="KW-1185">Reference proteome</keyword>
<feature type="transmembrane region" description="Helical" evidence="7">
    <location>
        <begin position="33"/>
        <end position="52"/>
    </location>
</feature>
<evidence type="ECO:0000256" key="4">
    <source>
        <dbReference type="ARBA" id="ARBA00022692"/>
    </source>
</evidence>
<dbReference type="InterPro" id="IPR003804">
    <property type="entry name" value="Lactate_perm"/>
</dbReference>
<feature type="transmembrane region" description="Helical" evidence="7">
    <location>
        <begin position="7"/>
        <end position="27"/>
    </location>
</feature>
<feature type="transmembrane region" description="Helical" evidence="7">
    <location>
        <begin position="702"/>
        <end position="722"/>
    </location>
</feature>
<evidence type="ECO:0000313" key="9">
    <source>
        <dbReference type="Proteomes" id="UP001642464"/>
    </source>
</evidence>
<comment type="subcellular location">
    <subcellularLocation>
        <location evidence="1">Cell membrane</location>
        <topology evidence="1">Multi-pass membrane protein</topology>
    </subcellularLocation>
</comment>
<evidence type="ECO:0000256" key="5">
    <source>
        <dbReference type="ARBA" id="ARBA00022989"/>
    </source>
</evidence>
<dbReference type="Proteomes" id="UP001642464">
    <property type="component" value="Unassembled WGS sequence"/>
</dbReference>
<dbReference type="PANTHER" id="PTHR30003:SF0">
    <property type="entry name" value="GLYCOLATE PERMEASE GLCA-RELATED"/>
    <property type="match status" value="1"/>
</dbReference>
<accession>A0ABP0QN74</accession>